<proteinExistence type="evidence at transcript level"/>
<name>F2E809_HORVV</name>
<accession>F2E809</accession>
<protein>
    <submittedName>
        <fullName evidence="1">Predicted protein</fullName>
    </submittedName>
</protein>
<organism evidence="1">
    <name type="scientific">Hordeum vulgare subsp. vulgare</name>
    <name type="common">Domesticated barley</name>
    <dbReference type="NCBI Taxonomy" id="112509"/>
    <lineage>
        <taxon>Eukaryota</taxon>
        <taxon>Viridiplantae</taxon>
        <taxon>Streptophyta</taxon>
        <taxon>Embryophyta</taxon>
        <taxon>Tracheophyta</taxon>
        <taxon>Spermatophyta</taxon>
        <taxon>Magnoliopsida</taxon>
        <taxon>Liliopsida</taxon>
        <taxon>Poales</taxon>
        <taxon>Poaceae</taxon>
        <taxon>BOP clade</taxon>
        <taxon>Pooideae</taxon>
        <taxon>Triticodae</taxon>
        <taxon>Triticeae</taxon>
        <taxon>Hordeinae</taxon>
        <taxon>Hordeum</taxon>
    </lineage>
</organism>
<reference evidence="1" key="1">
    <citation type="journal article" date="2011" name="Plant Physiol.">
        <title>Comprehensive sequence analysis of 24,783 barley full-length cDNAs derived from 12 clone libraries.</title>
        <authorList>
            <person name="Matsumoto T."/>
            <person name="Tanaka T."/>
            <person name="Sakai H."/>
            <person name="Amano N."/>
            <person name="Kanamori H."/>
            <person name="Kurita K."/>
            <person name="Kikuta A."/>
            <person name="Kamiya K."/>
            <person name="Yamamoto M."/>
            <person name="Ikawa H."/>
            <person name="Fujii N."/>
            <person name="Hori K."/>
            <person name="Itoh T."/>
            <person name="Sato K."/>
        </authorList>
    </citation>
    <scope>NUCLEOTIDE SEQUENCE</scope>
</reference>
<evidence type="ECO:0000313" key="1">
    <source>
        <dbReference type="EMBL" id="BAK03481.1"/>
    </source>
</evidence>
<dbReference type="EMBL" id="AK372283">
    <property type="protein sequence ID" value="BAK03481.1"/>
    <property type="molecule type" value="mRNA"/>
</dbReference>
<sequence length="72" mass="8245">MSQKNRAFDQFVLSIYGNRLFGASLSQVKEWEEEREAVEWVRAKAQPNSTVYYELRPPLNLLAVTEIAGIVS</sequence>
<dbReference type="AlphaFoldDB" id="F2E809"/>